<dbReference type="SUPFAM" id="SSF46785">
    <property type="entry name" value="Winged helix' DNA-binding domain"/>
    <property type="match status" value="1"/>
</dbReference>
<dbReference type="EMBL" id="JBEWLY010000008">
    <property type="protein sequence ID" value="MET1754726.1"/>
    <property type="molecule type" value="Genomic_DNA"/>
</dbReference>
<name>A0ABV2CYP8_9SPHN</name>
<keyword evidence="3" id="KW-0804">Transcription</keyword>
<keyword evidence="1" id="KW-0805">Transcription regulation</keyword>
<dbReference type="Gene3D" id="1.10.10.10">
    <property type="entry name" value="Winged helix-like DNA-binding domain superfamily/Winged helix DNA-binding domain"/>
    <property type="match status" value="1"/>
</dbReference>
<dbReference type="InterPro" id="IPR036388">
    <property type="entry name" value="WH-like_DNA-bd_sf"/>
</dbReference>
<dbReference type="InterPro" id="IPR002577">
    <property type="entry name" value="HTH_HxlR"/>
</dbReference>
<sequence length="234" mass="25877">MKFKKETNVASQGHGKWYDDACAAAFAMELIGERWSLPIIRELMLGGRRFSDIRASLPGLSAKVLTERLESLEAAGIVTRLAVNSPAPAKLYALTDWGLALEDVMQALGRWSVQSPEHNPRLPLTPVSLMLSMRTMLDATADKDWDTTVRFVVGEERFLGRLKGGDLRIERMGDREIQADIAFQAPDANAYLWVFYGKQALDAAGITLKAEGDPALVARFIGLFGLPEKRRQSA</sequence>
<organism evidence="5 6">
    <name type="scientific">Novosphingobium kalidii</name>
    <dbReference type="NCBI Taxonomy" id="3230299"/>
    <lineage>
        <taxon>Bacteria</taxon>
        <taxon>Pseudomonadati</taxon>
        <taxon>Pseudomonadota</taxon>
        <taxon>Alphaproteobacteria</taxon>
        <taxon>Sphingomonadales</taxon>
        <taxon>Sphingomonadaceae</taxon>
        <taxon>Novosphingobium</taxon>
    </lineage>
</organism>
<dbReference type="PANTHER" id="PTHR33204:SF18">
    <property type="entry name" value="TRANSCRIPTIONAL REGULATORY PROTEIN"/>
    <property type="match status" value="1"/>
</dbReference>
<dbReference type="Proteomes" id="UP001548713">
    <property type="component" value="Unassembled WGS sequence"/>
</dbReference>
<dbReference type="RefSeq" id="WP_353983191.1">
    <property type="nucleotide sequence ID" value="NZ_JBEWLY010000008.1"/>
</dbReference>
<dbReference type="CDD" id="cd00090">
    <property type="entry name" value="HTH_ARSR"/>
    <property type="match status" value="1"/>
</dbReference>
<feature type="domain" description="HTH hxlR-type" evidence="4">
    <location>
        <begin position="22"/>
        <end position="120"/>
    </location>
</feature>
<evidence type="ECO:0000256" key="1">
    <source>
        <dbReference type="ARBA" id="ARBA00023015"/>
    </source>
</evidence>
<evidence type="ECO:0000259" key="4">
    <source>
        <dbReference type="PROSITE" id="PS51118"/>
    </source>
</evidence>
<keyword evidence="6" id="KW-1185">Reference proteome</keyword>
<dbReference type="InterPro" id="IPR036390">
    <property type="entry name" value="WH_DNA-bd_sf"/>
</dbReference>
<evidence type="ECO:0000256" key="3">
    <source>
        <dbReference type="ARBA" id="ARBA00023163"/>
    </source>
</evidence>
<evidence type="ECO:0000256" key="2">
    <source>
        <dbReference type="ARBA" id="ARBA00023125"/>
    </source>
</evidence>
<evidence type="ECO:0000313" key="5">
    <source>
        <dbReference type="EMBL" id="MET1754726.1"/>
    </source>
</evidence>
<protein>
    <submittedName>
        <fullName evidence="5">Helix-turn-helix domain-containing protein</fullName>
    </submittedName>
</protein>
<comment type="caution">
    <text evidence="5">The sequence shown here is derived from an EMBL/GenBank/DDBJ whole genome shotgun (WGS) entry which is preliminary data.</text>
</comment>
<dbReference type="Pfam" id="PF01638">
    <property type="entry name" value="HxlR"/>
    <property type="match status" value="1"/>
</dbReference>
<dbReference type="PROSITE" id="PS51118">
    <property type="entry name" value="HTH_HXLR"/>
    <property type="match status" value="1"/>
</dbReference>
<evidence type="ECO:0000313" key="6">
    <source>
        <dbReference type="Proteomes" id="UP001548713"/>
    </source>
</evidence>
<dbReference type="InterPro" id="IPR011991">
    <property type="entry name" value="ArsR-like_HTH"/>
</dbReference>
<gene>
    <name evidence="5" type="ORF">ABVV53_04530</name>
</gene>
<dbReference type="PANTHER" id="PTHR33204">
    <property type="entry name" value="TRANSCRIPTIONAL REGULATOR, MARR FAMILY"/>
    <property type="match status" value="1"/>
</dbReference>
<proteinExistence type="predicted"/>
<reference evidence="5 6" key="1">
    <citation type="submission" date="2024-07" db="EMBL/GenBank/DDBJ databases">
        <title>Novosphingobium kalidii RD2P27.</title>
        <authorList>
            <person name="Sun J.-Q."/>
        </authorList>
    </citation>
    <scope>NUCLEOTIDE SEQUENCE [LARGE SCALE GENOMIC DNA]</scope>
    <source>
        <strain evidence="5 6">RD2P27</strain>
    </source>
</reference>
<keyword evidence="2" id="KW-0238">DNA-binding</keyword>
<accession>A0ABV2CYP8</accession>